<organism evidence="2 3">
    <name type="scientific">Arthrobotrys conoides</name>
    <dbReference type="NCBI Taxonomy" id="74498"/>
    <lineage>
        <taxon>Eukaryota</taxon>
        <taxon>Fungi</taxon>
        <taxon>Dikarya</taxon>
        <taxon>Ascomycota</taxon>
        <taxon>Pezizomycotina</taxon>
        <taxon>Orbiliomycetes</taxon>
        <taxon>Orbiliales</taxon>
        <taxon>Orbiliaceae</taxon>
        <taxon>Arthrobotrys</taxon>
    </lineage>
</organism>
<dbReference type="EMBL" id="JAVHJM010000001">
    <property type="protein sequence ID" value="KAK6521818.1"/>
    <property type="molecule type" value="Genomic_DNA"/>
</dbReference>
<gene>
    <name evidence="2" type="ORF">TWF506_002022</name>
</gene>
<keyword evidence="3" id="KW-1185">Reference proteome</keyword>
<reference evidence="2 3" key="1">
    <citation type="submission" date="2019-10" db="EMBL/GenBank/DDBJ databases">
        <authorList>
            <person name="Palmer J.M."/>
        </authorList>
    </citation>
    <scope>NUCLEOTIDE SEQUENCE [LARGE SCALE GENOMIC DNA]</scope>
    <source>
        <strain evidence="2 3">TWF506</strain>
    </source>
</reference>
<feature type="region of interest" description="Disordered" evidence="1">
    <location>
        <begin position="59"/>
        <end position="107"/>
    </location>
</feature>
<evidence type="ECO:0000256" key="1">
    <source>
        <dbReference type="SAM" id="MobiDB-lite"/>
    </source>
</evidence>
<accession>A0AAN8NNV2</accession>
<evidence type="ECO:0000313" key="3">
    <source>
        <dbReference type="Proteomes" id="UP001307849"/>
    </source>
</evidence>
<dbReference type="Proteomes" id="UP001307849">
    <property type="component" value="Unassembled WGS sequence"/>
</dbReference>
<evidence type="ECO:0000313" key="2">
    <source>
        <dbReference type="EMBL" id="KAK6521818.1"/>
    </source>
</evidence>
<protein>
    <submittedName>
        <fullName evidence="2">Uncharacterized protein</fullName>
    </submittedName>
</protein>
<feature type="compositionally biased region" description="Basic and acidic residues" evidence="1">
    <location>
        <begin position="90"/>
        <end position="99"/>
    </location>
</feature>
<sequence length="107" mass="12024">MASGYYKYRCKNFYSHNCGNWVWVNNTACAECVAAGRDSLSLNSNRHHGPLTATDLASSFEADPTYSPGPKLSLHSRTHDHDEEDFSDEAPVRPRRDPCSHFQSGYL</sequence>
<name>A0AAN8NNV2_9PEZI</name>
<dbReference type="AlphaFoldDB" id="A0AAN8NNV2"/>
<proteinExistence type="predicted"/>
<comment type="caution">
    <text evidence="2">The sequence shown here is derived from an EMBL/GenBank/DDBJ whole genome shotgun (WGS) entry which is preliminary data.</text>
</comment>